<keyword evidence="2" id="KW-1185">Reference proteome</keyword>
<dbReference type="Proteomes" id="UP000646365">
    <property type="component" value="Unassembled WGS sequence"/>
</dbReference>
<gene>
    <name evidence="1" type="ORF">GCM10011611_32530</name>
</gene>
<organism evidence="1 2">
    <name type="scientific">Aliidongia dinghuensis</name>
    <dbReference type="NCBI Taxonomy" id="1867774"/>
    <lineage>
        <taxon>Bacteria</taxon>
        <taxon>Pseudomonadati</taxon>
        <taxon>Pseudomonadota</taxon>
        <taxon>Alphaproteobacteria</taxon>
        <taxon>Rhodospirillales</taxon>
        <taxon>Dongiaceae</taxon>
        <taxon>Aliidongia</taxon>
    </lineage>
</organism>
<reference evidence="1" key="2">
    <citation type="submission" date="2020-09" db="EMBL/GenBank/DDBJ databases">
        <authorList>
            <person name="Sun Q."/>
            <person name="Zhou Y."/>
        </authorList>
    </citation>
    <scope>NUCLEOTIDE SEQUENCE</scope>
    <source>
        <strain evidence="1">CGMCC 1.15725</strain>
    </source>
</reference>
<proteinExistence type="predicted"/>
<comment type="caution">
    <text evidence="1">The sequence shown here is derived from an EMBL/GenBank/DDBJ whole genome shotgun (WGS) entry which is preliminary data.</text>
</comment>
<evidence type="ECO:0000313" key="1">
    <source>
        <dbReference type="EMBL" id="GGF23936.1"/>
    </source>
</evidence>
<sequence length="79" mass="8607">MLAVLTDAPLTLADAANTVAVELAGIVAAKYEAPIRSSAWTELEKRRAAKPATRVRFISAFLQGIVQRTNNLKKKIRNS</sequence>
<evidence type="ECO:0000313" key="2">
    <source>
        <dbReference type="Proteomes" id="UP000646365"/>
    </source>
</evidence>
<reference evidence="1" key="1">
    <citation type="journal article" date="2014" name="Int. J. Syst. Evol. Microbiol.">
        <title>Complete genome sequence of Corynebacterium casei LMG S-19264T (=DSM 44701T), isolated from a smear-ripened cheese.</title>
        <authorList>
            <consortium name="US DOE Joint Genome Institute (JGI-PGF)"/>
            <person name="Walter F."/>
            <person name="Albersmeier A."/>
            <person name="Kalinowski J."/>
            <person name="Ruckert C."/>
        </authorList>
    </citation>
    <scope>NUCLEOTIDE SEQUENCE</scope>
    <source>
        <strain evidence="1">CGMCC 1.15725</strain>
    </source>
</reference>
<dbReference type="AlphaFoldDB" id="A0A8J2YUJ0"/>
<name>A0A8J2YUJ0_9PROT</name>
<dbReference type="EMBL" id="BMJQ01000008">
    <property type="protein sequence ID" value="GGF23936.1"/>
    <property type="molecule type" value="Genomic_DNA"/>
</dbReference>
<accession>A0A8J2YUJ0</accession>
<protein>
    <submittedName>
        <fullName evidence="1">Uncharacterized protein</fullName>
    </submittedName>
</protein>